<keyword evidence="2" id="KW-0449">Lipoprotein</keyword>
<gene>
    <name evidence="2" type="ORF">SAMN05444420_10754</name>
</gene>
<dbReference type="AlphaFoldDB" id="A0A1H2YIQ4"/>
<dbReference type="OrthoDB" id="1113652at2"/>
<evidence type="ECO:0000313" key="2">
    <source>
        <dbReference type="EMBL" id="SDX04855.1"/>
    </source>
</evidence>
<comment type="caution">
    <text evidence="2">The sequence shown here is derived from an EMBL/GenBank/DDBJ whole genome shotgun (WGS) entry which is preliminary data.</text>
</comment>
<evidence type="ECO:0000256" key="1">
    <source>
        <dbReference type="SAM" id="SignalP"/>
    </source>
</evidence>
<evidence type="ECO:0000313" key="3">
    <source>
        <dbReference type="Proteomes" id="UP000182771"/>
    </source>
</evidence>
<dbReference type="EMBL" id="FNND01000007">
    <property type="protein sequence ID" value="SDX04855.1"/>
    <property type="molecule type" value="Genomic_DNA"/>
</dbReference>
<organism evidence="2 3">
    <name type="scientific">Capnocytophaga granulosa</name>
    <dbReference type="NCBI Taxonomy" id="45242"/>
    <lineage>
        <taxon>Bacteria</taxon>
        <taxon>Pseudomonadati</taxon>
        <taxon>Bacteroidota</taxon>
        <taxon>Flavobacteriia</taxon>
        <taxon>Flavobacteriales</taxon>
        <taxon>Flavobacteriaceae</taxon>
        <taxon>Capnocytophaga</taxon>
    </lineage>
</organism>
<dbReference type="Pfam" id="PF15890">
    <property type="entry name" value="Peptidase_Mx1"/>
    <property type="match status" value="1"/>
</dbReference>
<feature type="signal peptide" evidence="1">
    <location>
        <begin position="1"/>
        <end position="26"/>
    </location>
</feature>
<feature type="chain" id="PRO_5028860684" evidence="1">
    <location>
        <begin position="27"/>
        <end position="368"/>
    </location>
</feature>
<dbReference type="InterPro" id="IPR030890">
    <property type="entry name" value="LP_HExxH_w_TonB"/>
</dbReference>
<dbReference type="NCBIfam" id="TIGR04549">
    <property type="entry name" value="LP_HExxH_w_tonB"/>
    <property type="match status" value="1"/>
</dbReference>
<sequence>MFMKKIIYILLAAAMVSCSVDNTLTADSVIPKDNEQNDSQQEVLNPPNPLDTYIQERFTKPYNIRILYRFVEKETTRSWVLTPTKYDKAVQFASVFNYLFIEPYVEVTSKEFMKEHSFNTLILIGENAYHATRIPMRGLATNGVKIHMMNINNIRPNSIFYLNDNALHTLYHETAHTWHQSVDYPTDYKRISGTDYKSNSWANSWTGTDYLKAGFISAYGSKDSDEDFVEMISRYITYFNATQDCGCATEDTTLDTNGDGFDDALYTAWKRSFTNYNNGASVASYDSARVWEEQLELGNAKIRSTEQYTGKEKLEQKMKMIRRYLTTTWNINLDVLRNKIRERYPYVAGRTLSGQVVPRKDFSDLTNN</sequence>
<dbReference type="GO" id="GO:0016787">
    <property type="term" value="F:hydrolase activity"/>
    <property type="evidence" value="ECO:0007669"/>
    <property type="project" value="UniProtKB-KW"/>
</dbReference>
<dbReference type="Gene3D" id="3.40.390.70">
    <property type="match status" value="1"/>
</dbReference>
<keyword evidence="3" id="KW-1185">Reference proteome</keyword>
<proteinExistence type="predicted"/>
<dbReference type="RefSeq" id="WP_016421038.1">
    <property type="nucleotide sequence ID" value="NZ_CAJPRD010000016.1"/>
</dbReference>
<dbReference type="GeneID" id="85017111"/>
<keyword evidence="2" id="KW-0378">Hydrolase</keyword>
<protein>
    <submittedName>
        <fullName evidence="2">Substrate import-associated zinc metallohydrolase lipoprotein</fullName>
    </submittedName>
</protein>
<dbReference type="PROSITE" id="PS51257">
    <property type="entry name" value="PROKAR_LIPOPROTEIN"/>
    <property type="match status" value="1"/>
</dbReference>
<keyword evidence="1" id="KW-0732">Signal</keyword>
<name>A0A1H2YIQ4_9FLAO</name>
<reference evidence="2 3" key="1">
    <citation type="submission" date="2016-10" db="EMBL/GenBank/DDBJ databases">
        <authorList>
            <person name="Varghese N."/>
            <person name="Submissions S."/>
        </authorList>
    </citation>
    <scope>NUCLEOTIDE SEQUENCE [LARGE SCALE GENOMIC DNA]</scope>
    <source>
        <strain evidence="2 3">DSM 11449</strain>
    </source>
</reference>
<dbReference type="Proteomes" id="UP000182771">
    <property type="component" value="Unassembled WGS sequence"/>
</dbReference>
<accession>A0A1H2YIQ4</accession>